<evidence type="ECO:0000256" key="2">
    <source>
        <dbReference type="SAM" id="MobiDB-lite"/>
    </source>
</evidence>
<comment type="caution">
    <text evidence="3">The sequence shown here is derived from an EMBL/GenBank/DDBJ whole genome shotgun (WGS) entry which is preliminary data.</text>
</comment>
<dbReference type="Gene3D" id="3.40.50.150">
    <property type="entry name" value="Vaccinia Virus protein VP39"/>
    <property type="match status" value="1"/>
</dbReference>
<feature type="binding site" evidence="1">
    <location>
        <position position="269"/>
    </location>
    <ligand>
        <name>S-adenosyl-L-methionine</name>
        <dbReference type="ChEBI" id="CHEBI:59789"/>
    </ligand>
</feature>
<gene>
    <name evidence="1" type="primary">rsmJ</name>
    <name evidence="3" type="ORF">CKF54_00630</name>
</gene>
<evidence type="ECO:0000313" key="4">
    <source>
        <dbReference type="Proteomes" id="UP000265691"/>
    </source>
</evidence>
<dbReference type="PANTHER" id="PTHR36112">
    <property type="entry name" value="RIBOSOMAL RNA SMALL SUBUNIT METHYLTRANSFERASE J"/>
    <property type="match status" value="1"/>
</dbReference>
<dbReference type="AlphaFoldDB" id="A0A3A1YAR5"/>
<keyword evidence="1" id="KW-0949">S-adenosyl-L-methionine</keyword>
<dbReference type="Proteomes" id="UP000265691">
    <property type="component" value="Unassembled WGS sequence"/>
</dbReference>
<feature type="region of interest" description="Disordered" evidence="2">
    <location>
        <begin position="476"/>
        <end position="498"/>
    </location>
</feature>
<dbReference type="InterPro" id="IPR029063">
    <property type="entry name" value="SAM-dependent_MTases_sf"/>
</dbReference>
<dbReference type="EC" id="2.1.1.242" evidence="1"/>
<name>A0A3A1YAR5_9GAMM</name>
<dbReference type="SUPFAM" id="SSF53335">
    <property type="entry name" value="S-adenosyl-L-methionine-dependent methyltransferases"/>
    <property type="match status" value="1"/>
</dbReference>
<dbReference type="Pfam" id="PF04445">
    <property type="entry name" value="SAM_MT"/>
    <property type="match status" value="1"/>
</dbReference>
<organism evidence="3 4">
    <name type="scientific">Psittacicella hinzii</name>
    <dbReference type="NCBI Taxonomy" id="2028575"/>
    <lineage>
        <taxon>Bacteria</taxon>
        <taxon>Pseudomonadati</taxon>
        <taxon>Pseudomonadota</taxon>
        <taxon>Gammaproteobacteria</taxon>
        <taxon>Pasteurellales</taxon>
        <taxon>Psittacicellaceae</taxon>
        <taxon>Psittacicella</taxon>
    </lineage>
</organism>
<sequence length="498" mass="56514">MWRNPVLGTNTLSLDLSFFNKSLSIEVETTKNNFFEQINKVISNSELNNLFDLYKTSFEQFNRYSKRLENFVNSQGLSQANVFPEPSEVEYNLFRFIETFNYAVTNEIEVAFKKIKHDAQAPLALVYYQGKLSIAYKNKNGELSKTKNPVSVDFLEGETATRAKNLNNVRSEFVVRSVISKRLPVGQQYILDATAGFGQDSFLLTTAGANVLMLERNPVIGLLLADGLNRLKNQSPEQVNLNLRFPVSITTNAGKNICKSLNFTSVYLDPMYPHKESSAKVNKKMQSIQEIVGLDHDTDDLFRAAQSLNASRIVVKRPKNAPFLGNKETNDSVKSPSHRFDLYYLGKKESTLFPKILNGFVAKDLLEKVKNLKVSPAQNQVTYENLLACRKVINFINLRQESLFGERGKYHSIVCAYSGLLGTDTLVARRIDFDTYKKYRDQMINNLNFEVPGDNEYRLQSFLKSPEFAEQASKALSELEKKSKSKPKTKAKAKSSRK</sequence>
<comment type="subcellular location">
    <subcellularLocation>
        <location evidence="1">Cytoplasm</location>
    </subcellularLocation>
</comment>
<dbReference type="PANTHER" id="PTHR36112:SF1">
    <property type="entry name" value="RIBOSOMAL RNA SMALL SUBUNIT METHYLTRANSFERASE J"/>
    <property type="match status" value="1"/>
</dbReference>
<keyword evidence="1" id="KW-0489">Methyltransferase</keyword>
<keyword evidence="1" id="KW-0698">rRNA processing</keyword>
<evidence type="ECO:0000313" key="3">
    <source>
        <dbReference type="EMBL" id="RIY34436.1"/>
    </source>
</evidence>
<comment type="caution">
    <text evidence="1">Lacks conserved residue(s) required for the propagation of feature annotation.</text>
</comment>
<keyword evidence="1" id="KW-0963">Cytoplasm</keyword>
<feature type="binding site" evidence="1">
    <location>
        <begin position="215"/>
        <end position="216"/>
    </location>
    <ligand>
        <name>S-adenosyl-L-methionine</name>
        <dbReference type="ChEBI" id="CHEBI:59789"/>
    </ligand>
</feature>
<accession>A0A3A1YAR5</accession>
<dbReference type="GO" id="GO:0008990">
    <property type="term" value="F:rRNA (guanine-N2-)-methyltransferase activity"/>
    <property type="evidence" value="ECO:0007669"/>
    <property type="project" value="UniProtKB-UniRule"/>
</dbReference>
<comment type="function">
    <text evidence="1">Specifically methylates the guanosine in position 1516 of 16S rRNA.</text>
</comment>
<dbReference type="OrthoDB" id="3191794at2"/>
<evidence type="ECO:0000256" key="1">
    <source>
        <dbReference type="HAMAP-Rule" id="MF_01523"/>
    </source>
</evidence>
<keyword evidence="1" id="KW-0808">Transferase</keyword>
<dbReference type="HAMAP" id="MF_01523">
    <property type="entry name" value="16SrRNA_methyltr_J"/>
    <property type="match status" value="1"/>
</dbReference>
<comment type="catalytic activity">
    <reaction evidence="1">
        <text>guanosine(1516) in 16S rRNA + S-adenosyl-L-methionine = N(2)-methylguanosine(1516) in 16S rRNA + S-adenosyl-L-homocysteine + H(+)</text>
        <dbReference type="Rhea" id="RHEA:43220"/>
        <dbReference type="Rhea" id="RHEA-COMP:10412"/>
        <dbReference type="Rhea" id="RHEA-COMP:10413"/>
        <dbReference type="ChEBI" id="CHEBI:15378"/>
        <dbReference type="ChEBI" id="CHEBI:57856"/>
        <dbReference type="ChEBI" id="CHEBI:59789"/>
        <dbReference type="ChEBI" id="CHEBI:74269"/>
        <dbReference type="ChEBI" id="CHEBI:74481"/>
        <dbReference type="EC" id="2.1.1.242"/>
    </reaction>
</comment>
<keyword evidence="4" id="KW-1185">Reference proteome</keyword>
<comment type="similarity">
    <text evidence="1">Belongs to the methyltransferase superfamily. RsmJ family.</text>
</comment>
<proteinExistence type="inferred from homology"/>
<feature type="compositionally biased region" description="Basic residues" evidence="2">
    <location>
        <begin position="483"/>
        <end position="498"/>
    </location>
</feature>
<dbReference type="GO" id="GO:0005737">
    <property type="term" value="C:cytoplasm"/>
    <property type="evidence" value="ECO:0007669"/>
    <property type="project" value="UniProtKB-SubCell"/>
</dbReference>
<reference evidence="3 4" key="1">
    <citation type="submission" date="2017-08" db="EMBL/GenBank/DDBJ databases">
        <title>Reclassification of Bisgaard taxon 37 and 44.</title>
        <authorList>
            <person name="Christensen H."/>
        </authorList>
    </citation>
    <scope>NUCLEOTIDE SEQUENCE [LARGE SCALE GENOMIC DNA]</scope>
    <source>
        <strain evidence="3 4">B96_3</strain>
    </source>
</reference>
<protein>
    <recommendedName>
        <fullName evidence="1">Ribosomal RNA small subunit methyltransferase J</fullName>
        <ecNumber evidence="1">2.1.1.242</ecNumber>
    </recommendedName>
    <alternativeName>
        <fullName evidence="1">16S rRNA m2G1516 methyltransferase</fullName>
    </alternativeName>
    <alternativeName>
        <fullName evidence="1">rRNA (guanine-N(2)-)-methyltransferase</fullName>
    </alternativeName>
</protein>
<dbReference type="InterPro" id="IPR007536">
    <property type="entry name" value="16SrRNA_methylTrfase_J"/>
</dbReference>
<dbReference type="EMBL" id="NRHC01000003">
    <property type="protein sequence ID" value="RIY34436.1"/>
    <property type="molecule type" value="Genomic_DNA"/>
</dbReference>